<dbReference type="NCBIfam" id="TIGR03783">
    <property type="entry name" value="Bac_Flav_CT_G"/>
    <property type="match status" value="1"/>
</dbReference>
<gene>
    <name evidence="2" type="primary">traG</name>
    <name evidence="2" type="ORF">EIH08_12385</name>
</gene>
<dbReference type="InterPro" id="IPR022509">
    <property type="entry name" value="Conjugation_ATPase_TraG"/>
</dbReference>
<feature type="domain" description="TraG P-loop" evidence="1">
    <location>
        <begin position="329"/>
        <end position="733"/>
    </location>
</feature>
<dbReference type="InterPro" id="IPR053155">
    <property type="entry name" value="F-pilin_assembly_TraC"/>
</dbReference>
<dbReference type="PANTHER" id="PTHR38467">
    <property type="match status" value="1"/>
</dbReference>
<dbReference type="Gene3D" id="1.10.8.730">
    <property type="match status" value="1"/>
</dbReference>
<keyword evidence="2" id="KW-0614">Plasmid</keyword>
<evidence type="ECO:0000313" key="3">
    <source>
        <dbReference type="Proteomes" id="UP000282297"/>
    </source>
</evidence>
<proteinExistence type="predicted"/>
<dbReference type="EMBL" id="CP034172">
    <property type="protein sequence ID" value="AZI21502.1"/>
    <property type="molecule type" value="Genomic_DNA"/>
</dbReference>
<dbReference type="AlphaFoldDB" id="A0A3G8WJW8"/>
<evidence type="ECO:0000313" key="2">
    <source>
        <dbReference type="EMBL" id="AZI21502.1"/>
    </source>
</evidence>
<dbReference type="InterPro" id="IPR043964">
    <property type="entry name" value="P-loop_TraG"/>
</dbReference>
<dbReference type="InterPro" id="IPR027417">
    <property type="entry name" value="P-loop_NTPase"/>
</dbReference>
<dbReference type="Proteomes" id="UP000282297">
    <property type="component" value="Plasmid unnamed"/>
</dbReference>
<evidence type="ECO:0000259" key="1">
    <source>
        <dbReference type="Pfam" id="PF19044"/>
    </source>
</evidence>
<dbReference type="PANTHER" id="PTHR38467:SF1">
    <property type="entry name" value="CONJUGATIVE TRANSFER: ASSEMBLY"/>
    <property type="match status" value="1"/>
</dbReference>
<sequence>MREKLDTSHYRADSFLQKSTKEYFKGREYLSHKCFLFFVLPDNGTFQTKISNPFKTLNRKKFEKFDENIESFTASVEQSINFIRGIKINSGRAFNIRKFTEKEVYEYYDFYFNNLQKDYVTDRILRKGYLQVGDKFVGAVCTRDEESFPEKFADVVTDKDFSSAKYKFYQNYGEMFGISLDFDHVYNQIIFFEDNQEQLNKLRTRNDLLNKSANFDPNNKSNATKTKKLIEEIADNIDGDRIIKAHLNVLYYADNENDLRAKKNQIVDRFKELDIKTRQPIDNYLNSIFHNSFFLFANNFADRQLFYGNLNLATIFFNDTTNYKNDKQGIILNSRISNLPITVDTWDEEKKYIRARNFMIFAPTGYGKSFLANHLFRQYFDEGARIVIVDLGQSYRKLSALYPEETAFIHYQEGKPIGLNPFDLQGEELTSSKIEDLVEFILTHYKRGESTTESEKTALRKIMEAYYKRGGEPSLLKFIQAVKEGKDTLLKDLEIKDDYFDIEKFLFLMSEFEKGGIYEFLYQDESNDNLEKVRDKKIIVFELDEVKENELLLSIMLQLISTTINETVWKDKSTRGYIFFDEVAKQFKFKGVLEKIEYFYQAIRKQNGAIGMVLQAISQLPESGENGQIAKTIIENTQVLYVLNAKDYKALQERFKMSEHAYNQMVSISSNFEGERKYSEVFLMRGNHHQVYRLEVPIEVYWAYQTEGKQNQELMSLYEDLGDMETAIKQYINK</sequence>
<dbReference type="SUPFAM" id="SSF52540">
    <property type="entry name" value="P-loop containing nucleoside triphosphate hydrolases"/>
    <property type="match status" value="1"/>
</dbReference>
<geneLocation type="plasmid" evidence="2">
    <name>unnamed</name>
</geneLocation>
<reference evidence="3" key="1">
    <citation type="submission" date="2018-11" db="EMBL/GenBank/DDBJ databases">
        <title>Proposal to divide the Flavobacteriaceae and reorganize its genera based on Amino Acid Identity values calculated from whole genome sequences.</title>
        <authorList>
            <person name="Nicholson A.C."/>
            <person name="Gulvik C.A."/>
            <person name="Whitney A.M."/>
            <person name="Humrighouse B.W."/>
            <person name="Bell M."/>
            <person name="Holmes B."/>
            <person name="Steigerwalt A.B."/>
            <person name="Villarma A."/>
            <person name="Sheth M."/>
            <person name="Batra D."/>
            <person name="Pryor J."/>
            <person name="Bernardet J.-F."/>
            <person name="Hugo C."/>
            <person name="Kampfer P."/>
            <person name="Newman J.D."/>
            <person name="McQuiston J.R."/>
        </authorList>
    </citation>
    <scope>NUCLEOTIDE SEQUENCE [LARGE SCALE GENOMIC DNA]</scope>
    <source>
        <strain evidence="3">H4753</strain>
        <plasmid evidence="3">unnamed</plasmid>
    </source>
</reference>
<dbReference type="RefSeq" id="WP_124785676.1">
    <property type="nucleotide sequence ID" value="NZ_CP034172.1"/>
</dbReference>
<accession>A0A3G8WJW8</accession>
<name>A0A3G8WJW8_9FLAO</name>
<dbReference type="Gene3D" id="3.40.50.300">
    <property type="entry name" value="P-loop containing nucleotide triphosphate hydrolases"/>
    <property type="match status" value="1"/>
</dbReference>
<organism evidence="2 3">
    <name type="scientific">Chryseobacterium taklimakanense</name>
    <dbReference type="NCBI Taxonomy" id="536441"/>
    <lineage>
        <taxon>Bacteria</taxon>
        <taxon>Pseudomonadati</taxon>
        <taxon>Bacteroidota</taxon>
        <taxon>Flavobacteriia</taxon>
        <taxon>Flavobacteriales</taxon>
        <taxon>Weeksellaceae</taxon>
        <taxon>Chryseobacterium group</taxon>
        <taxon>Chryseobacterium</taxon>
    </lineage>
</organism>
<protein>
    <submittedName>
        <fullName evidence="2">TraG family conjugative transposon ATPase</fullName>
    </submittedName>
</protein>
<dbReference type="Pfam" id="PF19044">
    <property type="entry name" value="P-loop_TraG"/>
    <property type="match status" value="1"/>
</dbReference>